<comment type="subcellular location">
    <subcellularLocation>
        <location evidence="1">Mitochondrion membrane</location>
    </subcellularLocation>
</comment>
<gene>
    <name evidence="7" type="ORF">GDO78_006112</name>
</gene>
<dbReference type="Pfam" id="PF04588">
    <property type="entry name" value="HIG_1_N"/>
    <property type="match status" value="1"/>
</dbReference>
<evidence type="ECO:0000256" key="4">
    <source>
        <dbReference type="ARBA" id="ARBA00023136"/>
    </source>
</evidence>
<dbReference type="PROSITE" id="PS51503">
    <property type="entry name" value="HIG1"/>
    <property type="match status" value="1"/>
</dbReference>
<keyword evidence="3 5" id="KW-1133">Transmembrane helix</keyword>
<accession>A0A8J6FML9</accession>
<organism evidence="7 8">
    <name type="scientific">Eleutherodactylus coqui</name>
    <name type="common">Puerto Rican coqui</name>
    <dbReference type="NCBI Taxonomy" id="57060"/>
    <lineage>
        <taxon>Eukaryota</taxon>
        <taxon>Metazoa</taxon>
        <taxon>Chordata</taxon>
        <taxon>Craniata</taxon>
        <taxon>Vertebrata</taxon>
        <taxon>Euteleostomi</taxon>
        <taxon>Amphibia</taxon>
        <taxon>Batrachia</taxon>
        <taxon>Anura</taxon>
        <taxon>Neobatrachia</taxon>
        <taxon>Hyloidea</taxon>
        <taxon>Eleutherodactylidae</taxon>
        <taxon>Eleutherodactylinae</taxon>
        <taxon>Eleutherodactylus</taxon>
        <taxon>Eleutherodactylus</taxon>
    </lineage>
</organism>
<evidence type="ECO:0000256" key="2">
    <source>
        <dbReference type="ARBA" id="ARBA00022692"/>
    </source>
</evidence>
<reference evidence="7" key="1">
    <citation type="thesis" date="2020" institute="ProQuest LLC" country="789 East Eisenhower Parkway, Ann Arbor, MI, USA">
        <title>Comparative Genomics and Chromosome Evolution.</title>
        <authorList>
            <person name="Mudd A.B."/>
        </authorList>
    </citation>
    <scope>NUCLEOTIDE SEQUENCE</scope>
    <source>
        <strain evidence="7">HN-11 Male</strain>
        <tissue evidence="7">Kidney and liver</tissue>
    </source>
</reference>
<evidence type="ECO:0000256" key="3">
    <source>
        <dbReference type="ARBA" id="ARBA00022989"/>
    </source>
</evidence>
<feature type="transmembrane region" description="Helical" evidence="5">
    <location>
        <begin position="34"/>
        <end position="53"/>
    </location>
</feature>
<sequence>MAERYPPVIEGMVQTPHEEEVGNKFVRKVKENPIVPLGLLATAGVLGYGLINFKDGKSQKSQAIMRARIISQGLTVAILMGSVFMTSWKTYKSKSQD</sequence>
<dbReference type="GO" id="GO:0031966">
    <property type="term" value="C:mitochondrial membrane"/>
    <property type="evidence" value="ECO:0007669"/>
    <property type="project" value="UniProtKB-SubCell"/>
</dbReference>
<evidence type="ECO:0000256" key="1">
    <source>
        <dbReference type="ARBA" id="ARBA00004325"/>
    </source>
</evidence>
<comment type="caution">
    <text evidence="7">The sequence shown here is derived from an EMBL/GenBank/DDBJ whole genome shotgun (WGS) entry which is preliminary data.</text>
</comment>
<evidence type="ECO:0000259" key="6">
    <source>
        <dbReference type="PROSITE" id="PS51503"/>
    </source>
</evidence>
<dbReference type="Proteomes" id="UP000770717">
    <property type="component" value="Unassembled WGS sequence"/>
</dbReference>
<dbReference type="OrthoDB" id="6604018at2759"/>
<evidence type="ECO:0000313" key="7">
    <source>
        <dbReference type="EMBL" id="KAG9490616.1"/>
    </source>
</evidence>
<feature type="transmembrane region" description="Helical" evidence="5">
    <location>
        <begin position="74"/>
        <end position="91"/>
    </location>
</feature>
<dbReference type="Gene3D" id="6.10.140.1320">
    <property type="match status" value="1"/>
</dbReference>
<proteinExistence type="predicted"/>
<dbReference type="PANTHER" id="PTHR12297">
    <property type="entry name" value="HYPOXIA-INDUCBILE GENE 1 HIG1 -RELATED"/>
    <property type="match status" value="1"/>
</dbReference>
<dbReference type="AlphaFoldDB" id="A0A8J6FML9"/>
<keyword evidence="2 5" id="KW-0812">Transmembrane</keyword>
<dbReference type="InterPro" id="IPR007667">
    <property type="entry name" value="Hypoxia_induced_domain"/>
</dbReference>
<keyword evidence="4 5" id="KW-0472">Membrane</keyword>
<evidence type="ECO:0000313" key="8">
    <source>
        <dbReference type="Proteomes" id="UP000770717"/>
    </source>
</evidence>
<name>A0A8J6FML9_ELECQ</name>
<evidence type="ECO:0000256" key="5">
    <source>
        <dbReference type="SAM" id="Phobius"/>
    </source>
</evidence>
<dbReference type="PANTHER" id="PTHR12297:SF18">
    <property type="entry name" value="HIG1 DOMAIN FAMILY MEMBER 2A"/>
    <property type="match status" value="1"/>
</dbReference>
<dbReference type="InterPro" id="IPR050355">
    <property type="entry name" value="RCF1"/>
</dbReference>
<protein>
    <recommendedName>
        <fullName evidence="6">HIG1 domain-containing protein</fullName>
    </recommendedName>
</protein>
<feature type="domain" description="HIG1" evidence="6">
    <location>
        <begin position="6"/>
        <end position="97"/>
    </location>
</feature>
<dbReference type="EMBL" id="WNTK01000002">
    <property type="protein sequence ID" value="KAG9490616.1"/>
    <property type="molecule type" value="Genomic_DNA"/>
</dbReference>
<dbReference type="GO" id="GO:0097250">
    <property type="term" value="P:mitochondrial respirasome assembly"/>
    <property type="evidence" value="ECO:0007669"/>
    <property type="project" value="TreeGrafter"/>
</dbReference>
<keyword evidence="8" id="KW-1185">Reference proteome</keyword>